<evidence type="ECO:0008006" key="4">
    <source>
        <dbReference type="Google" id="ProtNLM"/>
    </source>
</evidence>
<name>A0A016UM91_9BILA</name>
<comment type="caution">
    <text evidence="2">The sequence shown here is derived from an EMBL/GenBank/DDBJ whole genome shotgun (WGS) entry which is preliminary data.</text>
</comment>
<dbReference type="AlphaFoldDB" id="A0A016UM91"/>
<dbReference type="Proteomes" id="UP000024635">
    <property type="component" value="Unassembled WGS sequence"/>
</dbReference>
<feature type="transmembrane region" description="Helical" evidence="1">
    <location>
        <begin position="53"/>
        <end position="74"/>
    </location>
</feature>
<dbReference type="OrthoDB" id="5821374at2759"/>
<keyword evidence="1" id="KW-0472">Membrane</keyword>
<sequence length="111" mass="13067">MTIFPHHMTVTNLDASLNSICNYAVGLINFTAYSLLYALLIRRKLISFKHNRELNMTLQASCMVVCEMMFFLYWEFTDLVKDNVLNVLVSETTELLYFDILILPYLVFNRR</sequence>
<evidence type="ECO:0000313" key="3">
    <source>
        <dbReference type="Proteomes" id="UP000024635"/>
    </source>
</evidence>
<feature type="transmembrane region" description="Helical" evidence="1">
    <location>
        <begin position="20"/>
        <end position="41"/>
    </location>
</feature>
<evidence type="ECO:0000313" key="2">
    <source>
        <dbReference type="EMBL" id="EYC16315.1"/>
    </source>
</evidence>
<feature type="transmembrane region" description="Helical" evidence="1">
    <location>
        <begin position="86"/>
        <end position="108"/>
    </location>
</feature>
<protein>
    <recommendedName>
        <fullName evidence="4">Serpentine receptor class gamma</fullName>
    </recommendedName>
</protein>
<proteinExistence type="predicted"/>
<accession>A0A016UM91</accession>
<keyword evidence="1" id="KW-0812">Transmembrane</keyword>
<dbReference type="EMBL" id="JARK01001370">
    <property type="protein sequence ID" value="EYC16315.1"/>
    <property type="molecule type" value="Genomic_DNA"/>
</dbReference>
<organism evidence="2 3">
    <name type="scientific">Ancylostoma ceylanicum</name>
    <dbReference type="NCBI Taxonomy" id="53326"/>
    <lineage>
        <taxon>Eukaryota</taxon>
        <taxon>Metazoa</taxon>
        <taxon>Ecdysozoa</taxon>
        <taxon>Nematoda</taxon>
        <taxon>Chromadorea</taxon>
        <taxon>Rhabditida</taxon>
        <taxon>Rhabditina</taxon>
        <taxon>Rhabditomorpha</taxon>
        <taxon>Strongyloidea</taxon>
        <taxon>Ancylostomatidae</taxon>
        <taxon>Ancylostomatinae</taxon>
        <taxon>Ancylostoma</taxon>
    </lineage>
</organism>
<keyword evidence="1" id="KW-1133">Transmembrane helix</keyword>
<evidence type="ECO:0000256" key="1">
    <source>
        <dbReference type="SAM" id="Phobius"/>
    </source>
</evidence>
<keyword evidence="3" id="KW-1185">Reference proteome</keyword>
<gene>
    <name evidence="2" type="primary">Acey_s0034.g2925</name>
    <name evidence="2" type="ORF">Y032_0034g2925</name>
</gene>
<reference evidence="3" key="1">
    <citation type="journal article" date="2015" name="Nat. Genet.">
        <title>The genome and transcriptome of the zoonotic hookworm Ancylostoma ceylanicum identify infection-specific gene families.</title>
        <authorList>
            <person name="Schwarz E.M."/>
            <person name="Hu Y."/>
            <person name="Antoshechkin I."/>
            <person name="Miller M.M."/>
            <person name="Sternberg P.W."/>
            <person name="Aroian R.V."/>
        </authorList>
    </citation>
    <scope>NUCLEOTIDE SEQUENCE</scope>
    <source>
        <strain evidence="3">HY135</strain>
    </source>
</reference>